<evidence type="ECO:0000313" key="2">
    <source>
        <dbReference type="EMBL" id="EPF29227.1"/>
    </source>
</evidence>
<dbReference type="RefSeq" id="WP_016522971.1">
    <property type="nucleotide sequence ID" value="NZ_KE332517.1"/>
</dbReference>
<protein>
    <submittedName>
        <fullName evidence="2">Uncharacterized protein</fullName>
    </submittedName>
</protein>
<accession>A0AA87NR50</accession>
<sequence>MKKNTETSSSVAAHPSYLGNCFVMRRFTQTVIRTGFIILIVGFIAGVASCDGKSGSGKQSYQKKDLAHPLLFVLGKDFYQYSDLFTYLSNIYTAESLKVNLHILSYSDMTAKTKQPRLSMITEWLAAHPVEALISIGIPEGGARILRIAKEKYPDLHIFSLLPVEEILPLEAYSDVVVDFELPDSFAKADRAVNIPAHDVQTLVLCAVTAVEQIGELPEQEPFPRFVRAVATTSDILKKQGIAAWGGTPYVLQPYKDPELNIRSYNYLILSPPSTGGRADSEGLEMTAVGEKQ</sequence>
<dbReference type="EMBL" id="ATFE01000006">
    <property type="protein sequence ID" value="EPF29227.1"/>
    <property type="molecule type" value="Genomic_DNA"/>
</dbReference>
<evidence type="ECO:0000313" key="3">
    <source>
        <dbReference type="Proteomes" id="UP000014634"/>
    </source>
</evidence>
<organism evidence="2 3">
    <name type="scientific">Treponema medium ATCC 700293</name>
    <dbReference type="NCBI Taxonomy" id="1125700"/>
    <lineage>
        <taxon>Bacteria</taxon>
        <taxon>Pseudomonadati</taxon>
        <taxon>Spirochaetota</taxon>
        <taxon>Spirochaetia</taxon>
        <taxon>Spirochaetales</taxon>
        <taxon>Treponemataceae</taxon>
        <taxon>Treponema</taxon>
    </lineage>
</organism>
<keyword evidence="1" id="KW-1133">Transmembrane helix</keyword>
<dbReference type="Proteomes" id="UP000014634">
    <property type="component" value="Unassembled WGS sequence"/>
</dbReference>
<keyword evidence="1" id="KW-0472">Membrane</keyword>
<evidence type="ECO:0000256" key="1">
    <source>
        <dbReference type="SAM" id="Phobius"/>
    </source>
</evidence>
<dbReference type="AlphaFoldDB" id="A0AA87NR50"/>
<gene>
    <name evidence="2" type="ORF">HMPREF9195_01012</name>
</gene>
<reference evidence="2 3" key="1">
    <citation type="submission" date="2013-04" db="EMBL/GenBank/DDBJ databases">
        <title>The Genome Sequence of Treponema medium ATCC 700293.</title>
        <authorList>
            <consortium name="The Broad Institute Genomics Platform"/>
            <person name="Earl A."/>
            <person name="Ward D."/>
            <person name="Feldgarden M."/>
            <person name="Gevers D."/>
            <person name="Leonetti C."/>
            <person name="Blanton J.M."/>
            <person name="Dewhirst F.E."/>
            <person name="Izard J."/>
            <person name="Walker B."/>
            <person name="Young S."/>
            <person name="Zeng Q."/>
            <person name="Gargeya S."/>
            <person name="Fitzgerald M."/>
            <person name="Haas B."/>
            <person name="Abouelleil A."/>
            <person name="Allen A.W."/>
            <person name="Alvarado L."/>
            <person name="Arachchi H.M."/>
            <person name="Berlin A.M."/>
            <person name="Chapman S.B."/>
            <person name="Gainer-Dewar J."/>
            <person name="Goldberg J."/>
            <person name="Griggs A."/>
            <person name="Gujja S."/>
            <person name="Hansen M."/>
            <person name="Howarth C."/>
            <person name="Imamovic A."/>
            <person name="Ireland A."/>
            <person name="Larimer J."/>
            <person name="McCowan C."/>
            <person name="Murphy C."/>
            <person name="Pearson M."/>
            <person name="Poon T.W."/>
            <person name="Priest M."/>
            <person name="Roberts A."/>
            <person name="Saif S."/>
            <person name="Shea T."/>
            <person name="Sisk P."/>
            <person name="Sykes S."/>
            <person name="Wortman J."/>
            <person name="Nusbaum C."/>
            <person name="Birren B."/>
        </authorList>
    </citation>
    <scope>NUCLEOTIDE SEQUENCE [LARGE SCALE GENOMIC DNA]</scope>
    <source>
        <strain evidence="2 3">ATCC 700293</strain>
    </source>
</reference>
<proteinExistence type="predicted"/>
<comment type="caution">
    <text evidence="2">The sequence shown here is derived from an EMBL/GenBank/DDBJ whole genome shotgun (WGS) entry which is preliminary data.</text>
</comment>
<feature type="transmembrane region" description="Helical" evidence="1">
    <location>
        <begin position="30"/>
        <end position="48"/>
    </location>
</feature>
<name>A0AA87NR50_TREMD</name>
<keyword evidence="1" id="KW-0812">Transmembrane</keyword>